<protein>
    <recommendedName>
        <fullName evidence="10">Sec-independent protein translocase protein TatA</fullName>
    </recommendedName>
</protein>
<comment type="similarity">
    <text evidence="10">Belongs to the TatA/E family.</text>
</comment>
<dbReference type="PANTHER" id="PTHR33162">
    <property type="entry name" value="SEC-INDEPENDENT PROTEIN TRANSLOCASE PROTEIN TATA, CHLOROPLASTIC"/>
    <property type="match status" value="1"/>
</dbReference>
<comment type="function">
    <text evidence="9">Part of the twin-arginine translocation (Tat) system that transports large folded proteins containing a characteristic twin-arginine motif in their signal peptide across the thylakoid membrane. Involved in delta pH-dependent protein transport required for chloroplast development, especially thylakoid membrane formation. TATC and TATB mediate precursor recognition, whereas TATA facilitates translocation.</text>
</comment>
<evidence type="ECO:0000256" key="2">
    <source>
        <dbReference type="ARBA" id="ARBA00022448"/>
    </source>
</evidence>
<dbReference type="PRINTS" id="PR01506">
    <property type="entry name" value="TATBPROTEIN"/>
</dbReference>
<feature type="region of interest" description="Disordered" evidence="11">
    <location>
        <begin position="48"/>
        <end position="96"/>
    </location>
</feature>
<gene>
    <name evidence="12" type="primary">tatB</name>
    <name evidence="10" type="synonym">tatA</name>
    <name evidence="12" type="ORF">GXY80_06720</name>
</gene>
<accession>A0A351U556</accession>
<evidence type="ECO:0000256" key="1">
    <source>
        <dbReference type="ARBA" id="ARBA00004167"/>
    </source>
</evidence>
<evidence type="ECO:0000256" key="3">
    <source>
        <dbReference type="ARBA" id="ARBA00022475"/>
    </source>
</evidence>
<dbReference type="GO" id="GO:0008320">
    <property type="term" value="F:protein transmembrane transporter activity"/>
    <property type="evidence" value="ECO:0007669"/>
    <property type="project" value="UniProtKB-UniRule"/>
</dbReference>
<reference evidence="12" key="1">
    <citation type="journal article" date="2020" name="Biotechnol. Biofuels">
        <title>New insights from the biogas microbiome by comprehensive genome-resolved metagenomics of nearly 1600 species originating from multiple anaerobic digesters.</title>
        <authorList>
            <person name="Campanaro S."/>
            <person name="Treu L."/>
            <person name="Rodriguez-R L.M."/>
            <person name="Kovalovszki A."/>
            <person name="Ziels R.M."/>
            <person name="Maus I."/>
            <person name="Zhu X."/>
            <person name="Kougias P.G."/>
            <person name="Basile A."/>
            <person name="Luo G."/>
            <person name="Schluter A."/>
            <person name="Konstantinidis K.T."/>
            <person name="Angelidaki I."/>
        </authorList>
    </citation>
    <scope>NUCLEOTIDE SEQUENCE</scope>
    <source>
        <strain evidence="12">AS06rmzACSIP_7</strain>
    </source>
</reference>
<dbReference type="NCBIfam" id="TIGR01410">
    <property type="entry name" value="tatB"/>
    <property type="match status" value="1"/>
</dbReference>
<dbReference type="HAMAP" id="MF_00236">
    <property type="entry name" value="TatA_E"/>
    <property type="match status" value="1"/>
</dbReference>
<dbReference type="InterPro" id="IPR018448">
    <property type="entry name" value="TatB"/>
</dbReference>
<evidence type="ECO:0000256" key="4">
    <source>
        <dbReference type="ARBA" id="ARBA00022692"/>
    </source>
</evidence>
<name>A0A351U556_9BACT</name>
<sequence>MFGIGLPELIVILIVALLVVGPTKLPDLARSLGKALTEFRRMADEVKETLEEEVTREEPAKTAEESAAAEGGGPKKKDAEPVEAMNGHGEDEKKAT</sequence>
<dbReference type="Proteomes" id="UP000777265">
    <property type="component" value="Unassembled WGS sequence"/>
</dbReference>
<dbReference type="InterPro" id="IPR006312">
    <property type="entry name" value="TatA/E"/>
</dbReference>
<keyword evidence="7 10" id="KW-0811">Translocation</keyword>
<comment type="subunit">
    <text evidence="10">Forms a complex with TatC.</text>
</comment>
<proteinExistence type="inferred from homology"/>
<feature type="transmembrane region" description="Helical" evidence="10">
    <location>
        <begin position="6"/>
        <end position="25"/>
    </location>
</feature>
<dbReference type="GO" id="GO:0006886">
    <property type="term" value="P:intracellular protein transport"/>
    <property type="evidence" value="ECO:0007669"/>
    <property type="project" value="UniProtKB-ARBA"/>
</dbReference>
<keyword evidence="3 10" id="KW-1003">Cell membrane</keyword>
<dbReference type="Pfam" id="PF02416">
    <property type="entry name" value="TatA_B_E"/>
    <property type="match status" value="1"/>
</dbReference>
<dbReference type="InterPro" id="IPR003369">
    <property type="entry name" value="TatA/B/E"/>
</dbReference>
<reference evidence="12" key="2">
    <citation type="submission" date="2020-01" db="EMBL/GenBank/DDBJ databases">
        <authorList>
            <person name="Campanaro S."/>
        </authorList>
    </citation>
    <scope>NUCLEOTIDE SEQUENCE</scope>
    <source>
        <strain evidence="12">AS06rmzACSIP_7</strain>
    </source>
</reference>
<evidence type="ECO:0000256" key="8">
    <source>
        <dbReference type="ARBA" id="ARBA00023136"/>
    </source>
</evidence>
<comment type="function">
    <text evidence="10">Part of the twin-arginine translocation (Tat) system that transports large folded proteins containing a characteristic twin-arginine motif in their signal peptide across membranes. TatA could form the protein-conducting channel of the Tat system.</text>
</comment>
<evidence type="ECO:0000256" key="9">
    <source>
        <dbReference type="ARBA" id="ARBA00025340"/>
    </source>
</evidence>
<evidence type="ECO:0000256" key="6">
    <source>
        <dbReference type="ARBA" id="ARBA00022989"/>
    </source>
</evidence>
<evidence type="ECO:0000313" key="13">
    <source>
        <dbReference type="Proteomes" id="UP000777265"/>
    </source>
</evidence>
<dbReference type="STRING" id="909663.GCA_000512235_02841"/>
<comment type="caution">
    <text evidence="12">The sequence shown here is derived from an EMBL/GenBank/DDBJ whole genome shotgun (WGS) entry which is preliminary data.</text>
</comment>
<evidence type="ECO:0000313" key="12">
    <source>
        <dbReference type="EMBL" id="NLW35161.1"/>
    </source>
</evidence>
<keyword evidence="4 10" id="KW-0812">Transmembrane</keyword>
<evidence type="ECO:0000256" key="10">
    <source>
        <dbReference type="HAMAP-Rule" id="MF_00236"/>
    </source>
</evidence>
<dbReference type="AlphaFoldDB" id="A0A351U556"/>
<keyword evidence="6 10" id="KW-1133">Transmembrane helix</keyword>
<keyword evidence="2 10" id="KW-0813">Transport</keyword>
<comment type="subcellular location">
    <subcellularLocation>
        <location evidence="10">Cell membrane</location>
        <topology evidence="10">Single-pass membrane protein</topology>
    </subcellularLocation>
    <subcellularLocation>
        <location evidence="1">Membrane</location>
        <topology evidence="1">Single-pass membrane protein</topology>
    </subcellularLocation>
</comment>
<keyword evidence="8 10" id="KW-0472">Membrane</keyword>
<dbReference type="GO" id="GO:0043953">
    <property type="term" value="P:protein transport by the Tat complex"/>
    <property type="evidence" value="ECO:0007669"/>
    <property type="project" value="UniProtKB-UniRule"/>
</dbReference>
<dbReference type="EMBL" id="JAAYEE010000110">
    <property type="protein sequence ID" value="NLW35161.1"/>
    <property type="molecule type" value="Genomic_DNA"/>
</dbReference>
<dbReference type="Gene3D" id="1.20.5.3310">
    <property type="match status" value="1"/>
</dbReference>
<evidence type="ECO:0000256" key="11">
    <source>
        <dbReference type="SAM" id="MobiDB-lite"/>
    </source>
</evidence>
<dbReference type="GO" id="GO:0033281">
    <property type="term" value="C:TAT protein transport complex"/>
    <property type="evidence" value="ECO:0007669"/>
    <property type="project" value="UniProtKB-UniRule"/>
</dbReference>
<keyword evidence="5 10" id="KW-0653">Protein transport</keyword>
<evidence type="ECO:0000256" key="7">
    <source>
        <dbReference type="ARBA" id="ARBA00023010"/>
    </source>
</evidence>
<evidence type="ECO:0000256" key="5">
    <source>
        <dbReference type="ARBA" id="ARBA00022927"/>
    </source>
</evidence>
<dbReference type="PANTHER" id="PTHR33162:SF1">
    <property type="entry name" value="SEC-INDEPENDENT PROTEIN TRANSLOCASE PROTEIN TATA, CHLOROPLASTIC"/>
    <property type="match status" value="1"/>
</dbReference>
<organism evidence="12 13">
    <name type="scientific">Syntrophorhabdus aromaticivorans</name>
    <dbReference type="NCBI Taxonomy" id="328301"/>
    <lineage>
        <taxon>Bacteria</taxon>
        <taxon>Pseudomonadati</taxon>
        <taxon>Thermodesulfobacteriota</taxon>
        <taxon>Syntrophorhabdia</taxon>
        <taxon>Syntrophorhabdales</taxon>
        <taxon>Syntrophorhabdaceae</taxon>
        <taxon>Syntrophorhabdus</taxon>
    </lineage>
</organism>